<reference evidence="3" key="1">
    <citation type="journal article" date="2018" name="Genome Biol. Evol.">
        <title>Genomics and development of Lentinus tigrinus, a white-rot wood-decaying mushroom with dimorphic fruiting bodies.</title>
        <authorList>
            <person name="Wu B."/>
            <person name="Xu Z."/>
            <person name="Knudson A."/>
            <person name="Carlson A."/>
            <person name="Chen N."/>
            <person name="Kovaka S."/>
            <person name="LaButti K."/>
            <person name="Lipzen A."/>
            <person name="Pennachio C."/>
            <person name="Riley R."/>
            <person name="Schakwitz W."/>
            <person name="Umezawa K."/>
            <person name="Ohm R.A."/>
            <person name="Grigoriev I.V."/>
            <person name="Nagy L.G."/>
            <person name="Gibbons J."/>
            <person name="Hibbett D."/>
        </authorList>
    </citation>
    <scope>NUCLEOTIDE SEQUENCE [LARGE SCALE GENOMIC DNA]</scope>
    <source>
        <strain evidence="3">ALCF2SS1-6</strain>
    </source>
</reference>
<feature type="transmembrane region" description="Helical" evidence="2">
    <location>
        <begin position="86"/>
        <end position="111"/>
    </location>
</feature>
<protein>
    <recommendedName>
        <fullName evidence="5">Transmembrane protein</fullName>
    </recommendedName>
</protein>
<evidence type="ECO:0000313" key="3">
    <source>
        <dbReference type="EMBL" id="RPD61826.1"/>
    </source>
</evidence>
<evidence type="ECO:0000256" key="1">
    <source>
        <dbReference type="SAM" id="MobiDB-lite"/>
    </source>
</evidence>
<feature type="region of interest" description="Disordered" evidence="1">
    <location>
        <begin position="39"/>
        <end position="79"/>
    </location>
</feature>
<dbReference type="EMBL" id="ML122261">
    <property type="protein sequence ID" value="RPD61826.1"/>
    <property type="molecule type" value="Genomic_DNA"/>
</dbReference>
<dbReference type="OrthoDB" id="2791511at2759"/>
<proteinExistence type="predicted"/>
<keyword evidence="4" id="KW-1185">Reference proteome</keyword>
<feature type="region of interest" description="Disordered" evidence="1">
    <location>
        <begin position="208"/>
        <end position="238"/>
    </location>
</feature>
<keyword evidence="2" id="KW-1133">Transmembrane helix</keyword>
<organism evidence="3 4">
    <name type="scientific">Lentinus tigrinus ALCF2SS1-6</name>
    <dbReference type="NCBI Taxonomy" id="1328759"/>
    <lineage>
        <taxon>Eukaryota</taxon>
        <taxon>Fungi</taxon>
        <taxon>Dikarya</taxon>
        <taxon>Basidiomycota</taxon>
        <taxon>Agaricomycotina</taxon>
        <taxon>Agaricomycetes</taxon>
        <taxon>Polyporales</taxon>
        <taxon>Polyporaceae</taxon>
        <taxon>Lentinus</taxon>
    </lineage>
</organism>
<evidence type="ECO:0000256" key="2">
    <source>
        <dbReference type="SAM" id="Phobius"/>
    </source>
</evidence>
<evidence type="ECO:0000313" key="4">
    <source>
        <dbReference type="Proteomes" id="UP000313359"/>
    </source>
</evidence>
<dbReference type="Proteomes" id="UP000313359">
    <property type="component" value="Unassembled WGS sequence"/>
</dbReference>
<name>A0A5C2SK54_9APHY</name>
<keyword evidence="2" id="KW-0472">Membrane</keyword>
<dbReference type="AlphaFoldDB" id="A0A5C2SK54"/>
<sequence length="238" mass="25461">MGMNAVTGVAGGRRIATAGVGRAPLSSHLPTLSSTFSLSLSLRRPPRQPSSSSPAASASAQSTVPPTSTQASPASPRPRLSTMSDFLSLSVLQLLSVFSFLTSVLAVVCVGSGSLHRLAHRVEPGVEAPAPDMSITSGKHPLWNWSGLPVSFSLDSLIGEDDQEEPTGYVGGTELTRMDWQVSRSRFVTQTYDSRVPMSMAKLIMSRHTQRRPTRLSRRIPGMPRPAIPRSRLAESSV</sequence>
<evidence type="ECO:0008006" key="5">
    <source>
        <dbReference type="Google" id="ProtNLM"/>
    </source>
</evidence>
<accession>A0A5C2SK54</accession>
<keyword evidence="2" id="KW-0812">Transmembrane</keyword>
<feature type="compositionally biased region" description="Basic residues" evidence="1">
    <location>
        <begin position="208"/>
        <end position="218"/>
    </location>
</feature>
<gene>
    <name evidence="3" type="ORF">L227DRAFT_574305</name>
</gene>